<sequence>MTTRLTAQCWQQLWQALRNDDAPDVHFIGEQRLPSAFPVTELAATSMALAMQAAAALTGNPARQRVDMRLASRWFQHSFQPVNRSAPSLWDAFAGDYAAANGWIRLHTNAPHHRAAMENVLGTHASRADLAQAVSRWDKTALEQAVIDAGGCAAEMRSVEAWRQHSQGQSVRHEPLIAQSVQPQAAAPGWALPGLRPLQGVRVLDLTRIIAGPVATRFLAGLGADVLRLDPPGWQEPTLEEEVTLGKRCARLDLKSAAGRQIFAQLLGQADILIHGYRADALSALGYDTEARQKLSPGLIDVSLNAWGWTGPWRNRRGFDSLVQMGCGIAETGSQWQHSEKPVPLPVQALDHATGYLMAAAALEGMRLRLQNGTGFSARLSLARTACLLTDNPYPEAMRPKGLVSAQPHDNNVETEINAWGIGLRLKPPVELPGTPLVWSASASPLGSARAAWRD</sequence>
<dbReference type="Gene3D" id="3.40.50.10540">
    <property type="entry name" value="Crotonobetainyl-coa:carnitine coa-transferase, domain 1"/>
    <property type="match status" value="1"/>
</dbReference>
<accession>A0ABV4E1V2</accession>
<comment type="caution">
    <text evidence="1">The sequence shown here is derived from an EMBL/GenBank/DDBJ whole genome shotgun (WGS) entry which is preliminary data.</text>
</comment>
<evidence type="ECO:0000313" key="2">
    <source>
        <dbReference type="Proteomes" id="UP001565243"/>
    </source>
</evidence>
<organism evidence="1 2">
    <name type="scientific">Erwinia aeris</name>
    <dbReference type="NCBI Taxonomy" id="3239803"/>
    <lineage>
        <taxon>Bacteria</taxon>
        <taxon>Pseudomonadati</taxon>
        <taxon>Pseudomonadota</taxon>
        <taxon>Gammaproteobacteria</taxon>
        <taxon>Enterobacterales</taxon>
        <taxon>Erwiniaceae</taxon>
        <taxon>Erwinia</taxon>
    </lineage>
</organism>
<reference evidence="1 2" key="1">
    <citation type="submission" date="2024-07" db="EMBL/GenBank/DDBJ databases">
        <authorList>
            <person name="Hebao G."/>
        </authorList>
    </citation>
    <scope>NUCLEOTIDE SEQUENCE [LARGE SCALE GENOMIC DNA]</scope>
    <source>
        <strain evidence="1 2">ACCC 02193</strain>
    </source>
</reference>
<dbReference type="InterPro" id="IPR023606">
    <property type="entry name" value="CoA-Trfase_III_dom_1_sf"/>
</dbReference>
<evidence type="ECO:0000313" key="1">
    <source>
        <dbReference type="EMBL" id="MEY8768856.1"/>
    </source>
</evidence>
<keyword evidence="2" id="KW-1185">Reference proteome</keyword>
<dbReference type="SUPFAM" id="SSF89796">
    <property type="entry name" value="CoA-transferase family III (CaiB/BaiF)"/>
    <property type="match status" value="2"/>
</dbReference>
<protein>
    <submittedName>
        <fullName evidence="1">CoA transferase</fullName>
    </submittedName>
</protein>
<keyword evidence="1" id="KW-0808">Transferase</keyword>
<dbReference type="RefSeq" id="WP_301252250.1">
    <property type="nucleotide sequence ID" value="NZ_JBGFFX010000001.1"/>
</dbReference>
<dbReference type="InterPro" id="IPR003673">
    <property type="entry name" value="CoA-Trfase_fam_III"/>
</dbReference>
<dbReference type="PANTHER" id="PTHR48229:SF1">
    <property type="entry name" value="ALPHA METHYLACYL-COA RACEMASE-RELATED"/>
    <property type="match status" value="1"/>
</dbReference>
<dbReference type="Pfam" id="PF02515">
    <property type="entry name" value="CoA_transf_3"/>
    <property type="match status" value="1"/>
</dbReference>
<name>A0ABV4E1V2_9GAMM</name>
<dbReference type="EMBL" id="JBGFFX010000001">
    <property type="protein sequence ID" value="MEY8768856.1"/>
    <property type="molecule type" value="Genomic_DNA"/>
</dbReference>
<gene>
    <name evidence="1" type="ORF">AB6T85_00180</name>
</gene>
<dbReference type="GO" id="GO:0016740">
    <property type="term" value="F:transferase activity"/>
    <property type="evidence" value="ECO:0007669"/>
    <property type="project" value="UniProtKB-KW"/>
</dbReference>
<dbReference type="Proteomes" id="UP001565243">
    <property type="component" value="Unassembled WGS sequence"/>
</dbReference>
<dbReference type="PANTHER" id="PTHR48229">
    <property type="entry name" value="CAIB/BAIF FAMILY ENZYME (AFU_ORTHOLOGUE AFUA_1G05360)-RELATED"/>
    <property type="match status" value="1"/>
</dbReference>
<proteinExistence type="predicted"/>
<dbReference type="InterPro" id="IPR052985">
    <property type="entry name" value="CoA-trans_III_biosynth/detox"/>
</dbReference>